<feature type="signal peptide" evidence="1">
    <location>
        <begin position="1"/>
        <end position="20"/>
    </location>
</feature>
<gene>
    <name evidence="2" type="ORF">P43SY_008207</name>
</gene>
<dbReference type="Proteomes" id="UP001209570">
    <property type="component" value="Unassembled WGS sequence"/>
</dbReference>
<protein>
    <recommendedName>
        <fullName evidence="4">Apple domain-containing protein</fullName>
    </recommendedName>
</protein>
<evidence type="ECO:0000313" key="3">
    <source>
        <dbReference type="Proteomes" id="UP001209570"/>
    </source>
</evidence>
<evidence type="ECO:0008006" key="4">
    <source>
        <dbReference type="Google" id="ProtNLM"/>
    </source>
</evidence>
<comment type="caution">
    <text evidence="2">The sequence shown here is derived from an EMBL/GenBank/DDBJ whole genome shotgun (WGS) entry which is preliminary data.</text>
</comment>
<name>A0AAD5LDS8_PYTIN</name>
<keyword evidence="1" id="KW-0732">Signal</keyword>
<evidence type="ECO:0000256" key="1">
    <source>
        <dbReference type="SAM" id="SignalP"/>
    </source>
</evidence>
<accession>A0AAD5LDS8</accession>
<dbReference type="EMBL" id="JAKCXM010000255">
    <property type="protein sequence ID" value="KAJ0397376.1"/>
    <property type="molecule type" value="Genomic_DNA"/>
</dbReference>
<reference evidence="2" key="1">
    <citation type="submission" date="2021-12" db="EMBL/GenBank/DDBJ databases">
        <title>Prjna785345.</title>
        <authorList>
            <person name="Rujirawat T."/>
            <person name="Krajaejun T."/>
        </authorList>
    </citation>
    <scope>NUCLEOTIDE SEQUENCE</scope>
    <source>
        <strain evidence="2">Pi057C3</strain>
    </source>
</reference>
<dbReference type="AlphaFoldDB" id="A0AAD5LDS8"/>
<organism evidence="2 3">
    <name type="scientific">Pythium insidiosum</name>
    <name type="common">Pythiosis disease agent</name>
    <dbReference type="NCBI Taxonomy" id="114742"/>
    <lineage>
        <taxon>Eukaryota</taxon>
        <taxon>Sar</taxon>
        <taxon>Stramenopiles</taxon>
        <taxon>Oomycota</taxon>
        <taxon>Peronosporomycetes</taxon>
        <taxon>Pythiales</taxon>
        <taxon>Pythiaceae</taxon>
        <taxon>Pythium</taxon>
    </lineage>
</organism>
<feature type="chain" id="PRO_5042135185" description="Apple domain-containing protein" evidence="1">
    <location>
        <begin position="21"/>
        <end position="660"/>
    </location>
</feature>
<keyword evidence="3" id="KW-1185">Reference proteome</keyword>
<proteinExistence type="predicted"/>
<sequence length="660" mass="69866">MWKPTTLTLVTALLCGAAAAAEKECVPLGATAPAWDHVTTCKDWYAVLTNGDARVADDAASSVSLTDVDASTVTSLESCATLCFETNKCQWFKFDGKCSLFQHLALRQASGSGRRATTQLGFLLSGDADFLNQNVDPSQLFQLGGVSFYRTKDVSNGETISMYLPSAEAKCVASAPLTLFRAYHNNYETASMIAKAERGETINSMDKFFTLDSFLAALKAGPQAPISVPTDAVDITSSGDVVRTGAAGSTYTYRLDRFGRVVDVSAPMNFTNVLRKPGRPGENRKGASIRTQYCANAYQQRFNVVQQLQAATSAKLAFQAGHLMACQFTNPHGFFNFVPQAAKSNAMNGCWYNTELGTSRLLKMGCEGVFRARLTYLSTPGELTEVSSLTGPLLSPSDAAAIYTTNAGASLVQRPCGYWFRPVKMSLDFTITGASAGSRCSAASSVLQDTQGKFFATDAATTGGMRISRAFAHWFFDSASFNRLRGMGAADWRANQCYAETGKLAAQLAFDNSFDRVLLKLKSSASSASAPQCVAVINGALELSSCDVAAARLRWTGSGASDNIALSNGASPACIVVRGNPAACLALRFQYAKPSVAFSGSKANIKLADELVDGTVLASASQCLAVSGTAVTLKPSGSSDCAVVQATYVLDDGADDGDDE</sequence>
<evidence type="ECO:0000313" key="2">
    <source>
        <dbReference type="EMBL" id="KAJ0397376.1"/>
    </source>
</evidence>